<proteinExistence type="predicted"/>
<comment type="caution">
    <text evidence="1">The sequence shown here is derived from an EMBL/GenBank/DDBJ whole genome shotgun (WGS) entry which is preliminary data.</text>
</comment>
<accession>A0A9P1DGX8</accession>
<evidence type="ECO:0000313" key="1">
    <source>
        <dbReference type="EMBL" id="CAI4009667.1"/>
    </source>
</evidence>
<dbReference type="OrthoDB" id="418347at2759"/>
<dbReference type="EMBL" id="CAMXCT010004586">
    <property type="protein sequence ID" value="CAI4009667.1"/>
    <property type="molecule type" value="Genomic_DNA"/>
</dbReference>
<dbReference type="Proteomes" id="UP001152797">
    <property type="component" value="Unassembled WGS sequence"/>
</dbReference>
<reference evidence="1" key="1">
    <citation type="submission" date="2022-10" db="EMBL/GenBank/DDBJ databases">
        <authorList>
            <person name="Chen Y."/>
            <person name="Dougan E. K."/>
            <person name="Chan C."/>
            <person name="Rhodes N."/>
            <person name="Thang M."/>
        </authorList>
    </citation>
    <scope>NUCLEOTIDE SEQUENCE</scope>
</reference>
<dbReference type="EMBL" id="CAMXCT030004586">
    <property type="protein sequence ID" value="CAL4796979.1"/>
    <property type="molecule type" value="Genomic_DNA"/>
</dbReference>
<gene>
    <name evidence="1" type="ORF">C1SCF055_LOCUS35007</name>
</gene>
<dbReference type="EMBL" id="CAMXCT020004586">
    <property type="protein sequence ID" value="CAL1163042.1"/>
    <property type="molecule type" value="Genomic_DNA"/>
</dbReference>
<dbReference type="AlphaFoldDB" id="A0A9P1DGX8"/>
<reference evidence="2" key="2">
    <citation type="submission" date="2024-04" db="EMBL/GenBank/DDBJ databases">
        <authorList>
            <person name="Chen Y."/>
            <person name="Shah S."/>
            <person name="Dougan E. K."/>
            <person name="Thang M."/>
            <person name="Chan C."/>
        </authorList>
    </citation>
    <scope>NUCLEOTIDE SEQUENCE [LARGE SCALE GENOMIC DNA]</scope>
</reference>
<evidence type="ECO:0000313" key="2">
    <source>
        <dbReference type="EMBL" id="CAL1163042.1"/>
    </source>
</evidence>
<name>A0A9P1DGX8_9DINO</name>
<keyword evidence="3" id="KW-1185">Reference proteome</keyword>
<sequence length="292" mass="32060">MASQQPNQLRDFHAEIREVLSQKDPTFKPSFAAMWVDNLPEESEDPFSKADENLENLSKVKLHSSETASSLQGTLKSRRTAKVLHLKNQNLIGASVVKSYMESNACFKAGVPWEDPEATIAAEKYLQDVLAKSGAVLLWGDLTKLGKITGKELDSMAHVVSSVIRQKPTMSAAFLVAPVMAKTNIRTEMRSTRRLIPFAAETSYIVPSAERDSLPHASEGMRSLSDTQESAQFLSGKAFPEAILTALLTKTALPSKLLGIVNCTPYDCWLERVCVEHLCSPAVIFLSFGFGL</sequence>
<evidence type="ECO:0000313" key="3">
    <source>
        <dbReference type="Proteomes" id="UP001152797"/>
    </source>
</evidence>
<organism evidence="1">
    <name type="scientific">Cladocopium goreaui</name>
    <dbReference type="NCBI Taxonomy" id="2562237"/>
    <lineage>
        <taxon>Eukaryota</taxon>
        <taxon>Sar</taxon>
        <taxon>Alveolata</taxon>
        <taxon>Dinophyceae</taxon>
        <taxon>Suessiales</taxon>
        <taxon>Symbiodiniaceae</taxon>
        <taxon>Cladocopium</taxon>
    </lineage>
</organism>
<protein>
    <submittedName>
        <fullName evidence="1">Uncharacterized protein</fullName>
    </submittedName>
</protein>